<dbReference type="EMBL" id="CP042430">
    <property type="protein sequence ID" value="QEC49660.1"/>
    <property type="molecule type" value="Genomic_DNA"/>
</dbReference>
<name>A0A5B8U9D8_9ACTN</name>
<dbReference type="RefSeq" id="WP_146922025.1">
    <property type="nucleotide sequence ID" value="NZ_CP042430.1"/>
</dbReference>
<dbReference type="AlphaFoldDB" id="A0A5B8U9D8"/>
<keyword evidence="2" id="KW-1185">Reference proteome</keyword>
<dbReference type="KEGG" id="bsol:FSW04_20150"/>
<protein>
    <submittedName>
        <fullName evidence="1">Uncharacterized protein</fullName>
    </submittedName>
</protein>
<organism evidence="1 2">
    <name type="scientific">Baekduia soli</name>
    <dbReference type="NCBI Taxonomy" id="496014"/>
    <lineage>
        <taxon>Bacteria</taxon>
        <taxon>Bacillati</taxon>
        <taxon>Actinomycetota</taxon>
        <taxon>Thermoleophilia</taxon>
        <taxon>Solirubrobacterales</taxon>
        <taxon>Baekduiaceae</taxon>
        <taxon>Baekduia</taxon>
    </lineage>
</organism>
<reference evidence="1 2" key="1">
    <citation type="journal article" date="2018" name="J. Microbiol.">
        <title>Baekduia soli gen. nov., sp. nov., a novel bacterium isolated from the soil of Baekdu Mountain and proposal of a novel family name, Baekduiaceae fam. nov.</title>
        <authorList>
            <person name="An D.S."/>
            <person name="Siddiqi M.Z."/>
            <person name="Kim K.H."/>
            <person name="Yu H.S."/>
            <person name="Im W.T."/>
        </authorList>
    </citation>
    <scope>NUCLEOTIDE SEQUENCE [LARGE SCALE GENOMIC DNA]</scope>
    <source>
        <strain evidence="1 2">BR7-21</strain>
    </source>
</reference>
<evidence type="ECO:0000313" key="1">
    <source>
        <dbReference type="EMBL" id="QEC49660.1"/>
    </source>
</evidence>
<evidence type="ECO:0000313" key="2">
    <source>
        <dbReference type="Proteomes" id="UP000321805"/>
    </source>
</evidence>
<gene>
    <name evidence="1" type="ORF">FSW04_20150</name>
</gene>
<sequence length="78" mass="8703">MNPNKENGAVTDRQIERLDTARRGLDAARASHDHARRVLDEAIREHEVAAAALAERLRLVVGRQERDELTLNVGTGIH</sequence>
<accession>A0A5B8U9D8</accession>
<proteinExistence type="predicted"/>
<dbReference type="Proteomes" id="UP000321805">
    <property type="component" value="Chromosome"/>
</dbReference>